<accession>A0ACC1RCI5</accession>
<protein>
    <submittedName>
        <fullName evidence="1">Uncharacterized protein</fullName>
    </submittedName>
</protein>
<proteinExistence type="predicted"/>
<sequence>MAHYARSAAIRAKSELADRSISIFVSPAPINFVERRAVLRVLEQHGRVEFFKAIPGEKSIFVSLMKDSESVARIISHSPINFTAAAFNSLTKTNSPVGTGTGTASTAGEGSRWMTTLKKDDASFTTDGNETLTEFTAQVWPSPEYRHHASSASALSRPWPEFIDKTKSFISATLKQSLPGSMAGEGLKHWAPDFGMQQSPDPRKVDRLQSRKWVPSRFKSSEAEPSGAQPRGKRNNTDIEGVAQLSQDSGDQLDILLSSHPARPGD</sequence>
<dbReference type="EMBL" id="JANRMS010004882">
    <property type="protein sequence ID" value="KAJ3505137.1"/>
    <property type="molecule type" value="Genomic_DNA"/>
</dbReference>
<name>A0ACC1RCI5_9HYPO</name>
<dbReference type="Proteomes" id="UP001148629">
    <property type="component" value="Unassembled WGS sequence"/>
</dbReference>
<comment type="caution">
    <text evidence="1">The sequence shown here is derived from an EMBL/GenBank/DDBJ whole genome shotgun (WGS) entry which is preliminary data.</text>
</comment>
<keyword evidence="2" id="KW-1185">Reference proteome</keyword>
<organism evidence="1 2">
    <name type="scientific">Fusarium decemcellulare</name>
    <dbReference type="NCBI Taxonomy" id="57161"/>
    <lineage>
        <taxon>Eukaryota</taxon>
        <taxon>Fungi</taxon>
        <taxon>Dikarya</taxon>
        <taxon>Ascomycota</taxon>
        <taxon>Pezizomycotina</taxon>
        <taxon>Sordariomycetes</taxon>
        <taxon>Hypocreomycetidae</taxon>
        <taxon>Hypocreales</taxon>
        <taxon>Nectriaceae</taxon>
        <taxon>Fusarium</taxon>
        <taxon>Fusarium decemcellulare species complex</taxon>
    </lineage>
</organism>
<evidence type="ECO:0000313" key="1">
    <source>
        <dbReference type="EMBL" id="KAJ3505137.1"/>
    </source>
</evidence>
<evidence type="ECO:0000313" key="2">
    <source>
        <dbReference type="Proteomes" id="UP001148629"/>
    </source>
</evidence>
<gene>
    <name evidence="1" type="ORF">NM208_g16238</name>
</gene>
<reference evidence="1" key="1">
    <citation type="submission" date="2022-08" db="EMBL/GenBank/DDBJ databases">
        <title>Genome Sequence of Fusarium decemcellulare.</title>
        <authorList>
            <person name="Buettner E."/>
        </authorList>
    </citation>
    <scope>NUCLEOTIDE SEQUENCE</scope>
    <source>
        <strain evidence="1">Babe19</strain>
    </source>
</reference>